<keyword evidence="2" id="KW-0732">Signal</keyword>
<organism evidence="3 4">
    <name type="scientific">Natronospira proteinivora</name>
    <dbReference type="NCBI Taxonomy" id="1807133"/>
    <lineage>
        <taxon>Bacteria</taxon>
        <taxon>Pseudomonadati</taxon>
        <taxon>Pseudomonadota</taxon>
        <taxon>Gammaproteobacteria</taxon>
        <taxon>Natronospirales</taxon>
        <taxon>Natronospiraceae</taxon>
        <taxon>Natronospira</taxon>
    </lineage>
</organism>
<feature type="chain" id="PRO_5047056263" description="DUF11 domain-containing protein" evidence="2">
    <location>
        <begin position="34"/>
        <end position="570"/>
    </location>
</feature>
<sequence length="570" mass="61605">MKQSRRSHFSTGQRFFPQMAALACLLLSPLAVAQPDLQINDDFDLVIDQDGDGEVRRGDTLEFELTVTNQGDGNALAVEIDNELHEHLDLDVDSIQISPIAVDDDYPEVPGNSTFPVSAGDGLLANDRALYPEGGSPPGLEVDVADSDNNSAEGGSVSINADGSFEYTPPNDYQGSDSFSYTLVNDHGLSDIATVHLEVTDPVLYVSNSSSTGISACDNTPYSDIQSAIDAFDDEDEIRVCAGSGTYELDQTLLVSDGIVLLGEPTWRGTGSRPTIQAGGGHDGDSPLVELFDDIHVEGFEFDMIAGRTIDMDQSEDVLIRNNRFFTSDTNLEKVEHIIRMGPEGDHESREGWLAIVGNEFELADLKVERGVYAHSIGSAHEVLVEDNEFTGGKYDRLVRLRSNTNNPGDLVAEIRGNTANVAPDLELAGSSVIDVLGRGGIDVHIEDNFIRILGDLTAGDVVDGIAFESGLETEYCIVLDGNDVLFDSKEGDEAEYFFLRAELNPSEPFYLVGLEESTFEKLEEFVRDQDANGSDVTVIAARGQDFDADDVVAPAPGGCRTIENVPAFD</sequence>
<evidence type="ECO:0000256" key="2">
    <source>
        <dbReference type="SAM" id="SignalP"/>
    </source>
</evidence>
<dbReference type="InterPro" id="IPR012334">
    <property type="entry name" value="Pectin_lyas_fold"/>
</dbReference>
<reference evidence="3 4" key="1">
    <citation type="submission" date="2022-03" db="EMBL/GenBank/DDBJ databases">
        <title>Genomic Encyclopedia of Type Strains, Phase III (KMG-III): the genomes of soil and plant-associated and newly described type strains.</title>
        <authorList>
            <person name="Whitman W."/>
        </authorList>
    </citation>
    <scope>NUCLEOTIDE SEQUENCE [LARGE SCALE GENOMIC DNA]</scope>
    <source>
        <strain evidence="3 4">BSker1</strain>
    </source>
</reference>
<dbReference type="EMBL" id="JALJYF010000003">
    <property type="protein sequence ID" value="MCP1728642.1"/>
    <property type="molecule type" value="Genomic_DNA"/>
</dbReference>
<keyword evidence="4" id="KW-1185">Reference proteome</keyword>
<dbReference type="InterPro" id="IPR011050">
    <property type="entry name" value="Pectin_lyase_fold/virulence"/>
</dbReference>
<evidence type="ECO:0008006" key="5">
    <source>
        <dbReference type="Google" id="ProtNLM"/>
    </source>
</evidence>
<dbReference type="Gene3D" id="2.160.20.10">
    <property type="entry name" value="Single-stranded right-handed beta-helix, Pectin lyase-like"/>
    <property type="match status" value="1"/>
</dbReference>
<evidence type="ECO:0000313" key="3">
    <source>
        <dbReference type="EMBL" id="MCP1728642.1"/>
    </source>
</evidence>
<evidence type="ECO:0000256" key="1">
    <source>
        <dbReference type="SAM" id="MobiDB-lite"/>
    </source>
</evidence>
<feature type="region of interest" description="Disordered" evidence="1">
    <location>
        <begin position="132"/>
        <end position="163"/>
    </location>
</feature>
<gene>
    <name evidence="3" type="ORF">J2T60_002656</name>
</gene>
<name>A0ABT1GBH4_9GAMM</name>
<protein>
    <recommendedName>
        <fullName evidence="5">DUF11 domain-containing protein</fullName>
    </recommendedName>
</protein>
<dbReference type="Gene3D" id="2.60.40.3440">
    <property type="match status" value="1"/>
</dbReference>
<feature type="compositionally biased region" description="Polar residues" evidence="1">
    <location>
        <begin position="147"/>
        <end position="161"/>
    </location>
</feature>
<accession>A0ABT1GBH4</accession>
<dbReference type="RefSeq" id="WP_253451262.1">
    <property type="nucleotide sequence ID" value="NZ_JALJYF010000003.1"/>
</dbReference>
<dbReference type="Proteomes" id="UP001523550">
    <property type="component" value="Unassembled WGS sequence"/>
</dbReference>
<proteinExistence type="predicted"/>
<evidence type="ECO:0000313" key="4">
    <source>
        <dbReference type="Proteomes" id="UP001523550"/>
    </source>
</evidence>
<dbReference type="SUPFAM" id="SSF51126">
    <property type="entry name" value="Pectin lyase-like"/>
    <property type="match status" value="1"/>
</dbReference>
<feature type="signal peptide" evidence="2">
    <location>
        <begin position="1"/>
        <end position="33"/>
    </location>
</feature>
<comment type="caution">
    <text evidence="3">The sequence shown here is derived from an EMBL/GenBank/DDBJ whole genome shotgun (WGS) entry which is preliminary data.</text>
</comment>
<dbReference type="Pfam" id="PF17963">
    <property type="entry name" value="Big_9"/>
    <property type="match status" value="1"/>
</dbReference>